<evidence type="ECO:0000256" key="8">
    <source>
        <dbReference type="RuleBase" id="RU000461"/>
    </source>
</evidence>
<evidence type="ECO:0000256" key="7">
    <source>
        <dbReference type="ARBA" id="ARBA00023033"/>
    </source>
</evidence>
<keyword evidence="7 8" id="KW-0503">Monooxygenase</keyword>
<proteinExistence type="inferred from homology"/>
<evidence type="ECO:0000256" key="9">
    <source>
        <dbReference type="SAM" id="MobiDB-lite"/>
    </source>
</evidence>
<dbReference type="InterPro" id="IPR002397">
    <property type="entry name" value="Cyt_P450_B"/>
</dbReference>
<dbReference type="InterPro" id="IPR001128">
    <property type="entry name" value="Cyt_P450"/>
</dbReference>
<evidence type="ECO:0000256" key="2">
    <source>
        <dbReference type="ARBA" id="ARBA00010617"/>
    </source>
</evidence>
<protein>
    <submittedName>
        <fullName evidence="10">Cytochrome P450</fullName>
    </submittedName>
</protein>
<evidence type="ECO:0000256" key="3">
    <source>
        <dbReference type="ARBA" id="ARBA00022617"/>
    </source>
</evidence>
<dbReference type="GO" id="GO:0004497">
    <property type="term" value="F:monooxygenase activity"/>
    <property type="evidence" value="ECO:0007669"/>
    <property type="project" value="UniProtKB-KW"/>
</dbReference>
<keyword evidence="5 8" id="KW-0560">Oxidoreductase</keyword>
<dbReference type="SUPFAM" id="SSF48264">
    <property type="entry name" value="Cytochrome P450"/>
    <property type="match status" value="1"/>
</dbReference>
<name>A0A7W9CCR2_9MICO</name>
<dbReference type="RefSeq" id="WP_184282959.1">
    <property type="nucleotide sequence ID" value="NZ_BAAAPG010000001.1"/>
</dbReference>
<comment type="cofactor">
    <cofactor evidence="1">
        <name>heme</name>
        <dbReference type="ChEBI" id="CHEBI:30413"/>
    </cofactor>
</comment>
<keyword evidence="4 8" id="KW-0479">Metal-binding</keyword>
<comment type="caution">
    <text evidence="10">The sequence shown here is derived from an EMBL/GenBank/DDBJ whole genome shotgun (WGS) entry which is preliminary data.</text>
</comment>
<keyword evidence="3 8" id="KW-0349">Heme</keyword>
<dbReference type="AlphaFoldDB" id="A0A7W9CCR2"/>
<gene>
    <name evidence="10" type="ORF">HD600_001687</name>
</gene>
<dbReference type="Gene3D" id="1.10.630.10">
    <property type="entry name" value="Cytochrome P450"/>
    <property type="match status" value="1"/>
</dbReference>
<evidence type="ECO:0000256" key="4">
    <source>
        <dbReference type="ARBA" id="ARBA00022723"/>
    </source>
</evidence>
<evidence type="ECO:0000313" key="11">
    <source>
        <dbReference type="Proteomes" id="UP000517712"/>
    </source>
</evidence>
<comment type="similarity">
    <text evidence="2 8">Belongs to the cytochrome P450 family.</text>
</comment>
<evidence type="ECO:0000256" key="6">
    <source>
        <dbReference type="ARBA" id="ARBA00023004"/>
    </source>
</evidence>
<dbReference type="PANTHER" id="PTHR46696">
    <property type="entry name" value="P450, PUTATIVE (EUROFUNG)-RELATED"/>
    <property type="match status" value="1"/>
</dbReference>
<evidence type="ECO:0000256" key="1">
    <source>
        <dbReference type="ARBA" id="ARBA00001971"/>
    </source>
</evidence>
<dbReference type="PANTHER" id="PTHR46696:SF5">
    <property type="entry name" value="CYTOCHROME P450 BJ-1"/>
    <property type="match status" value="1"/>
</dbReference>
<dbReference type="GO" id="GO:0020037">
    <property type="term" value="F:heme binding"/>
    <property type="evidence" value="ECO:0007669"/>
    <property type="project" value="InterPro"/>
</dbReference>
<evidence type="ECO:0000313" key="10">
    <source>
        <dbReference type="EMBL" id="MBB5743190.1"/>
    </source>
</evidence>
<keyword evidence="11" id="KW-1185">Reference proteome</keyword>
<reference evidence="10 11" key="1">
    <citation type="submission" date="2020-08" db="EMBL/GenBank/DDBJ databases">
        <title>Sequencing the genomes of 1000 actinobacteria strains.</title>
        <authorList>
            <person name="Klenk H.-P."/>
        </authorList>
    </citation>
    <scope>NUCLEOTIDE SEQUENCE [LARGE SCALE GENOMIC DNA]</scope>
    <source>
        <strain evidence="10 11">DSM 24823</strain>
    </source>
</reference>
<dbReference type="InterPro" id="IPR036396">
    <property type="entry name" value="Cyt_P450_sf"/>
</dbReference>
<dbReference type="InterPro" id="IPR017972">
    <property type="entry name" value="Cyt_P450_CS"/>
</dbReference>
<sequence length="417" mass="45588">MTIPAQCPFLARSLPGDGTPLTPSPQLAEWREAGAFVPLDFQDGHEGLVATRYDAAVAVLQDPRFSMRPSRMPVGPPAHGEEDKAESAAVPLEAPGELDAAGQASDDLNLLNLDGDVHSRLRRAVTARFSVRQARAREPWIRGMIAEQIQKLRERGPEADLWRDYGMPISARTHCHVIGIPEHHYETFVSLFVEESTAQQKYDFIRALLEERRDDPGEDVISDLLRNEDLSRVEIEALLRLLMGAGRDSVAYLIATASVAILTHPDQLAVLREDPERIRAAVEEFMRTGAMFVTLFARTATEDIEIEGTTIPSGTSVAVSPVAANRDPGHWGDDAESFDVSRDAFGHLGFGYGIHGCIGQQVARVEIREAIAALIESFPDIALIDADQLRPQPFAHPVAVYEAGTVSVRLEGAPTPA</sequence>
<organism evidence="10 11">
    <name type="scientific">Microbacterium ginsengiterrae</name>
    <dbReference type="NCBI Taxonomy" id="546115"/>
    <lineage>
        <taxon>Bacteria</taxon>
        <taxon>Bacillati</taxon>
        <taxon>Actinomycetota</taxon>
        <taxon>Actinomycetes</taxon>
        <taxon>Micrococcales</taxon>
        <taxon>Microbacteriaceae</taxon>
        <taxon>Microbacterium</taxon>
    </lineage>
</organism>
<dbReference type="PRINTS" id="PR00359">
    <property type="entry name" value="BP450"/>
</dbReference>
<feature type="region of interest" description="Disordered" evidence="9">
    <location>
        <begin position="68"/>
        <end position="88"/>
    </location>
</feature>
<keyword evidence="6 8" id="KW-0408">Iron</keyword>
<evidence type="ECO:0000256" key="5">
    <source>
        <dbReference type="ARBA" id="ARBA00023002"/>
    </source>
</evidence>
<dbReference type="GO" id="GO:0005506">
    <property type="term" value="F:iron ion binding"/>
    <property type="evidence" value="ECO:0007669"/>
    <property type="project" value="InterPro"/>
</dbReference>
<dbReference type="PROSITE" id="PS00086">
    <property type="entry name" value="CYTOCHROME_P450"/>
    <property type="match status" value="1"/>
</dbReference>
<dbReference type="EMBL" id="JACHMU010000001">
    <property type="protein sequence ID" value="MBB5743190.1"/>
    <property type="molecule type" value="Genomic_DNA"/>
</dbReference>
<dbReference type="Proteomes" id="UP000517712">
    <property type="component" value="Unassembled WGS sequence"/>
</dbReference>
<accession>A0A7W9CCR2</accession>
<dbReference type="Pfam" id="PF00067">
    <property type="entry name" value="p450"/>
    <property type="match status" value="1"/>
</dbReference>
<dbReference type="GO" id="GO:0016705">
    <property type="term" value="F:oxidoreductase activity, acting on paired donors, with incorporation or reduction of molecular oxygen"/>
    <property type="evidence" value="ECO:0007669"/>
    <property type="project" value="InterPro"/>
</dbReference>